<protein>
    <submittedName>
        <fullName evidence="1">Uncharacterized protein</fullName>
    </submittedName>
</protein>
<dbReference type="AlphaFoldDB" id="A0A4Q7VS97"/>
<proteinExistence type="predicted"/>
<keyword evidence="2" id="KW-1185">Reference proteome</keyword>
<gene>
    <name evidence="1" type="ORF">EV681_1122</name>
</gene>
<reference evidence="1 2" key="1">
    <citation type="submission" date="2019-02" db="EMBL/GenBank/DDBJ databases">
        <title>Genomic Encyclopedia of Type Strains, Phase IV (KMG-IV): sequencing the most valuable type-strain genomes for metagenomic binning, comparative biology and taxonomic classification.</title>
        <authorList>
            <person name="Goeker M."/>
        </authorList>
    </citation>
    <scope>NUCLEOTIDE SEQUENCE [LARGE SCALE GENOMIC DNA]</scope>
    <source>
        <strain evidence="1 2">DSM 23814</strain>
    </source>
</reference>
<dbReference type="EMBL" id="SHKO01000001">
    <property type="protein sequence ID" value="RZT99339.1"/>
    <property type="molecule type" value="Genomic_DNA"/>
</dbReference>
<dbReference type="Proteomes" id="UP000293398">
    <property type="component" value="Unassembled WGS sequence"/>
</dbReference>
<organism evidence="1 2">
    <name type="scientific">Advenella incenata</name>
    <dbReference type="NCBI Taxonomy" id="267800"/>
    <lineage>
        <taxon>Bacteria</taxon>
        <taxon>Pseudomonadati</taxon>
        <taxon>Pseudomonadota</taxon>
        <taxon>Betaproteobacteria</taxon>
        <taxon>Burkholderiales</taxon>
        <taxon>Alcaligenaceae</taxon>
    </lineage>
</organism>
<sequence length="36" mass="4302">MLILLINHFLIVNDKCSIFATEKRNRALLDMQLDWI</sequence>
<evidence type="ECO:0000313" key="1">
    <source>
        <dbReference type="EMBL" id="RZT99339.1"/>
    </source>
</evidence>
<name>A0A4Q7VS97_9BURK</name>
<comment type="caution">
    <text evidence="1">The sequence shown here is derived from an EMBL/GenBank/DDBJ whole genome shotgun (WGS) entry which is preliminary data.</text>
</comment>
<accession>A0A4Q7VS97</accession>
<evidence type="ECO:0000313" key="2">
    <source>
        <dbReference type="Proteomes" id="UP000293398"/>
    </source>
</evidence>